<dbReference type="AlphaFoldDB" id="A0A367X1T6"/>
<accession>A0A367X1T6</accession>
<dbReference type="GO" id="GO:0016747">
    <property type="term" value="F:acyltransferase activity, transferring groups other than amino-acyl groups"/>
    <property type="evidence" value="ECO:0007669"/>
    <property type="project" value="InterPro"/>
</dbReference>
<dbReference type="PANTHER" id="PTHR43792">
    <property type="entry name" value="GNAT FAMILY, PUTATIVE (AFU_ORTHOLOGUE AFUA_3G00765)-RELATED-RELATED"/>
    <property type="match status" value="1"/>
</dbReference>
<dbReference type="PANTHER" id="PTHR43792:SF1">
    <property type="entry name" value="N-ACETYLTRANSFERASE DOMAIN-CONTAINING PROTEIN"/>
    <property type="match status" value="1"/>
</dbReference>
<organism evidence="2 3">
    <name type="scientific">Thalassospira profundimaris</name>
    <dbReference type="NCBI Taxonomy" id="502049"/>
    <lineage>
        <taxon>Bacteria</taxon>
        <taxon>Pseudomonadati</taxon>
        <taxon>Pseudomonadota</taxon>
        <taxon>Alphaproteobacteria</taxon>
        <taxon>Rhodospirillales</taxon>
        <taxon>Thalassospiraceae</taxon>
        <taxon>Thalassospira</taxon>
    </lineage>
</organism>
<name>A0A367X1T6_9PROT</name>
<evidence type="ECO:0000313" key="2">
    <source>
        <dbReference type="EMBL" id="RCK46711.1"/>
    </source>
</evidence>
<dbReference type="PROSITE" id="PS51186">
    <property type="entry name" value="GNAT"/>
    <property type="match status" value="1"/>
</dbReference>
<dbReference type="EMBL" id="JPWI01000004">
    <property type="protein sequence ID" value="RCK46711.1"/>
    <property type="molecule type" value="Genomic_DNA"/>
</dbReference>
<comment type="caution">
    <text evidence="2">The sequence shown here is derived from an EMBL/GenBank/DDBJ whole genome shotgun (WGS) entry which is preliminary data.</text>
</comment>
<dbReference type="InterPro" id="IPR051531">
    <property type="entry name" value="N-acetyltransferase"/>
</dbReference>
<gene>
    <name evidence="2" type="ORF">TH30_08980</name>
</gene>
<protein>
    <submittedName>
        <fullName evidence="2">Acetyltransferase</fullName>
    </submittedName>
</protein>
<feature type="domain" description="N-acetyltransferase" evidence="1">
    <location>
        <begin position="13"/>
        <end position="168"/>
    </location>
</feature>
<dbReference type="OrthoDB" id="6293260at2"/>
<dbReference type="RefSeq" id="WP_114097680.1">
    <property type="nucleotide sequence ID" value="NZ_JPWI01000004.1"/>
</dbReference>
<sequence>MTSAIPRLETDRLILREISIADWPEYRSMLMSERAIHMGGPYSLAGAWGMFCADTAQWSLFGVGALMIEEKSTGLCVGQVGINHGPLFPEHELGWLLYQDAEGRGIATEAAIAMRAWAFGVRKLTTLVSYITPDNHRSIGLARRLGAVLDHDAQRPDPEDLVFRHQAP</sequence>
<dbReference type="InterPro" id="IPR016181">
    <property type="entry name" value="Acyl_CoA_acyltransferase"/>
</dbReference>
<dbReference type="Proteomes" id="UP000252255">
    <property type="component" value="Unassembled WGS sequence"/>
</dbReference>
<dbReference type="Gene3D" id="3.40.630.30">
    <property type="match status" value="1"/>
</dbReference>
<dbReference type="Pfam" id="PF13302">
    <property type="entry name" value="Acetyltransf_3"/>
    <property type="match status" value="1"/>
</dbReference>
<evidence type="ECO:0000313" key="3">
    <source>
        <dbReference type="Proteomes" id="UP000252255"/>
    </source>
</evidence>
<reference evidence="2 3" key="1">
    <citation type="submission" date="2014-07" db="EMBL/GenBank/DDBJ databases">
        <title>Draft genome sequence of Thalassospira profundimaris PR54-5.</title>
        <authorList>
            <person name="Lai Q."/>
            <person name="Shao Z."/>
        </authorList>
    </citation>
    <scope>NUCLEOTIDE SEQUENCE [LARGE SCALE GENOMIC DNA]</scope>
    <source>
        <strain evidence="2 3">PR54-5</strain>
    </source>
</reference>
<keyword evidence="2" id="KW-0808">Transferase</keyword>
<evidence type="ECO:0000259" key="1">
    <source>
        <dbReference type="PROSITE" id="PS51186"/>
    </source>
</evidence>
<dbReference type="InterPro" id="IPR000182">
    <property type="entry name" value="GNAT_dom"/>
</dbReference>
<proteinExistence type="predicted"/>
<dbReference type="SUPFAM" id="SSF55729">
    <property type="entry name" value="Acyl-CoA N-acyltransferases (Nat)"/>
    <property type="match status" value="1"/>
</dbReference>